<protein>
    <submittedName>
        <fullName evidence="2">Uncharacterized protein</fullName>
    </submittedName>
</protein>
<feature type="compositionally biased region" description="Basic and acidic residues" evidence="1">
    <location>
        <begin position="101"/>
        <end position="110"/>
    </location>
</feature>
<sequence>MATNAIDTENNRSLKSSLGCQQSLAAFTSLSRLTYRVGNLRLSDRNLARATTTLAGLKAAHGAQARDTAASHNRCLAKTVSDIASATAHPSGPDSSSADWDGCRHPEDNRTTQSAERMAYFDRSSRRLGSAAGRLNLTD</sequence>
<dbReference type="HOGENOM" id="CLU_1845051_0_0_1"/>
<proteinExistence type="predicted"/>
<organism evidence="2 3">
    <name type="scientific">Dothistroma septosporum (strain NZE10 / CBS 128990)</name>
    <name type="common">Red band needle blight fungus</name>
    <name type="synonym">Mycosphaerella pini</name>
    <dbReference type="NCBI Taxonomy" id="675120"/>
    <lineage>
        <taxon>Eukaryota</taxon>
        <taxon>Fungi</taxon>
        <taxon>Dikarya</taxon>
        <taxon>Ascomycota</taxon>
        <taxon>Pezizomycotina</taxon>
        <taxon>Dothideomycetes</taxon>
        <taxon>Dothideomycetidae</taxon>
        <taxon>Mycosphaerellales</taxon>
        <taxon>Mycosphaerellaceae</taxon>
        <taxon>Dothistroma</taxon>
    </lineage>
</organism>
<evidence type="ECO:0000313" key="3">
    <source>
        <dbReference type="Proteomes" id="UP000016933"/>
    </source>
</evidence>
<gene>
    <name evidence="2" type="ORF">DOTSEDRAFT_33788</name>
</gene>
<feature type="region of interest" description="Disordered" evidence="1">
    <location>
        <begin position="84"/>
        <end position="123"/>
    </location>
</feature>
<evidence type="ECO:0000313" key="2">
    <source>
        <dbReference type="EMBL" id="EME45237.1"/>
    </source>
</evidence>
<dbReference type="Proteomes" id="UP000016933">
    <property type="component" value="Unassembled WGS sequence"/>
</dbReference>
<name>N1PPC2_DOTSN</name>
<keyword evidence="3" id="KW-1185">Reference proteome</keyword>
<accession>N1PPC2</accession>
<reference evidence="2 3" key="2">
    <citation type="journal article" date="2012" name="PLoS Pathog.">
        <title>Diverse lifestyles and strategies of plant pathogenesis encoded in the genomes of eighteen Dothideomycetes fungi.</title>
        <authorList>
            <person name="Ohm R.A."/>
            <person name="Feau N."/>
            <person name="Henrissat B."/>
            <person name="Schoch C.L."/>
            <person name="Horwitz B.A."/>
            <person name="Barry K.W."/>
            <person name="Condon B.J."/>
            <person name="Copeland A.C."/>
            <person name="Dhillon B."/>
            <person name="Glaser F."/>
            <person name="Hesse C.N."/>
            <person name="Kosti I."/>
            <person name="LaButti K."/>
            <person name="Lindquist E.A."/>
            <person name="Lucas S."/>
            <person name="Salamov A.A."/>
            <person name="Bradshaw R.E."/>
            <person name="Ciuffetti L."/>
            <person name="Hamelin R.C."/>
            <person name="Kema G.H.J."/>
            <person name="Lawrence C."/>
            <person name="Scott J.A."/>
            <person name="Spatafora J.W."/>
            <person name="Turgeon B.G."/>
            <person name="de Wit P.J.G.M."/>
            <person name="Zhong S."/>
            <person name="Goodwin S.B."/>
            <person name="Grigoriev I.V."/>
        </authorList>
    </citation>
    <scope>NUCLEOTIDE SEQUENCE [LARGE SCALE GENOMIC DNA]</scope>
    <source>
        <strain evidence="3">NZE10 / CBS 128990</strain>
    </source>
</reference>
<dbReference type="EMBL" id="KB446538">
    <property type="protein sequence ID" value="EME45237.1"/>
    <property type="molecule type" value="Genomic_DNA"/>
</dbReference>
<reference evidence="3" key="1">
    <citation type="journal article" date="2012" name="PLoS Genet.">
        <title>The genomes of the fungal plant pathogens Cladosporium fulvum and Dothistroma septosporum reveal adaptation to different hosts and lifestyles but also signatures of common ancestry.</title>
        <authorList>
            <person name="de Wit P.J.G.M."/>
            <person name="van der Burgt A."/>
            <person name="Oekmen B."/>
            <person name="Stergiopoulos I."/>
            <person name="Abd-Elsalam K.A."/>
            <person name="Aerts A.L."/>
            <person name="Bahkali A.H."/>
            <person name="Beenen H.G."/>
            <person name="Chettri P."/>
            <person name="Cox M.P."/>
            <person name="Datema E."/>
            <person name="de Vries R.P."/>
            <person name="Dhillon B."/>
            <person name="Ganley A.R."/>
            <person name="Griffiths S.A."/>
            <person name="Guo Y."/>
            <person name="Hamelin R.C."/>
            <person name="Henrissat B."/>
            <person name="Kabir M.S."/>
            <person name="Jashni M.K."/>
            <person name="Kema G."/>
            <person name="Klaubauf S."/>
            <person name="Lapidus A."/>
            <person name="Levasseur A."/>
            <person name="Lindquist E."/>
            <person name="Mehrabi R."/>
            <person name="Ohm R.A."/>
            <person name="Owen T.J."/>
            <person name="Salamov A."/>
            <person name="Schwelm A."/>
            <person name="Schijlen E."/>
            <person name="Sun H."/>
            <person name="van den Burg H.A."/>
            <person name="van Ham R.C.H.J."/>
            <person name="Zhang S."/>
            <person name="Goodwin S.B."/>
            <person name="Grigoriev I.V."/>
            <person name="Collemare J."/>
            <person name="Bradshaw R.E."/>
        </authorList>
    </citation>
    <scope>NUCLEOTIDE SEQUENCE [LARGE SCALE GENOMIC DNA]</scope>
    <source>
        <strain evidence="3">NZE10 / CBS 128990</strain>
    </source>
</reference>
<dbReference type="AlphaFoldDB" id="N1PPC2"/>
<evidence type="ECO:0000256" key="1">
    <source>
        <dbReference type="SAM" id="MobiDB-lite"/>
    </source>
</evidence>